<feature type="domain" description="Laminin G" evidence="13">
    <location>
        <begin position="37"/>
        <end position="212"/>
    </location>
</feature>
<reference evidence="14" key="2">
    <citation type="submission" date="2025-09" db="UniProtKB">
        <authorList>
            <consortium name="Ensembl"/>
        </authorList>
    </citation>
    <scope>IDENTIFICATION</scope>
</reference>
<evidence type="ECO:0000256" key="7">
    <source>
        <dbReference type="ARBA" id="ARBA00023121"/>
    </source>
</evidence>
<accession>A0A8C7WQ94</accession>
<evidence type="ECO:0000256" key="11">
    <source>
        <dbReference type="ARBA" id="ARBA00040510"/>
    </source>
</evidence>
<evidence type="ECO:0000259" key="13">
    <source>
        <dbReference type="PROSITE" id="PS50025"/>
    </source>
</evidence>
<keyword evidence="5" id="KW-0732">Signal</keyword>
<dbReference type="GO" id="GO:0005497">
    <property type="term" value="F:androgen binding"/>
    <property type="evidence" value="ECO:0007669"/>
    <property type="project" value="Ensembl"/>
</dbReference>
<dbReference type="FunFam" id="2.60.120.200:FF:000107">
    <property type="entry name" value="Sex hormone-binding globulin"/>
    <property type="match status" value="1"/>
</dbReference>
<dbReference type="PROSITE" id="PS50025">
    <property type="entry name" value="LAM_G_DOMAIN"/>
    <property type="match status" value="1"/>
</dbReference>
<protein>
    <recommendedName>
        <fullName evidence="11">Sex hormone-binding globulin</fullName>
    </recommendedName>
</protein>
<dbReference type="SUPFAM" id="SSF49899">
    <property type="entry name" value="Concanavalin A-like lectins/glucanases"/>
    <property type="match status" value="2"/>
</dbReference>
<evidence type="ECO:0000256" key="6">
    <source>
        <dbReference type="ARBA" id="ARBA00022737"/>
    </source>
</evidence>
<comment type="caution">
    <text evidence="12">Lacks conserved residue(s) required for the propagation of feature annotation.</text>
</comment>
<keyword evidence="7" id="KW-0446">Lipid-binding</keyword>
<keyword evidence="8" id="KW-1015">Disulfide bond</keyword>
<dbReference type="SMART" id="SM00282">
    <property type="entry name" value="LamG"/>
    <property type="match status" value="1"/>
</dbReference>
<dbReference type="Ensembl" id="ENSOSIT00000001851.1">
    <property type="protein sequence ID" value="ENSOSIP00000001732.1"/>
    <property type="gene ID" value="ENSOSIG00000000967.1"/>
</dbReference>
<dbReference type="GeneTree" id="ENSGT00940000165567"/>
<evidence type="ECO:0000313" key="14">
    <source>
        <dbReference type="Ensembl" id="ENSOSIP00000001732.1"/>
    </source>
</evidence>
<comment type="subcellular location">
    <subcellularLocation>
        <location evidence="1">Secreted</location>
    </subcellularLocation>
</comment>
<dbReference type="Proteomes" id="UP000694383">
    <property type="component" value="Unplaced"/>
</dbReference>
<dbReference type="Gene3D" id="2.60.120.200">
    <property type="match status" value="2"/>
</dbReference>
<dbReference type="Pfam" id="PF00054">
    <property type="entry name" value="Laminin_G_1"/>
    <property type="match status" value="1"/>
</dbReference>
<evidence type="ECO:0000256" key="2">
    <source>
        <dbReference type="ARBA" id="ARBA00011738"/>
    </source>
</evidence>
<evidence type="ECO:0000256" key="12">
    <source>
        <dbReference type="PROSITE-ProRule" id="PRU00122"/>
    </source>
</evidence>
<keyword evidence="3" id="KW-0964">Secreted</keyword>
<evidence type="ECO:0000256" key="8">
    <source>
        <dbReference type="ARBA" id="ARBA00023157"/>
    </source>
</evidence>
<dbReference type="PANTHER" id="PTHR24040:SF3">
    <property type="entry name" value="SEX HORMONE-BINDING GLOBULIN"/>
    <property type="match status" value="1"/>
</dbReference>
<sequence length="380" mass="42405">SVTYGMTYKPRIVASLVITILVSAAIERFITKQVSGDSVFYLSQTRDLWRPLIHTAVNLSEINSIKSSFQFRTYDPEGLIFYGDTKNGEDWFVLSLMDGIPLMQISKEGMLVSVEGGLKLNDGKWHTLEVSNQGKFVILEVDGSTGLKVGMQSQQTEEVISGGLRLALGGILIEKEKMIVQFKPQMDACVRHGSWLNISIPWESEVEELRPCYQNIRPGSYFSGTGFAVFNTSVFQTDEYAALRVELWADFRQMNGTILSIKPLQKELEFRVEASKNTEVHLKEKFILKSTFKKLLITFSKSELKVLQDGDESQSTTSSVNPELTTWREGLLAIGGLLGEGEDGSHFLTGCLEKIQVQGRDLDLDLAVKHMSISSHSCPA</sequence>
<dbReference type="InterPro" id="IPR051145">
    <property type="entry name" value="GAS-SHBG-PROS"/>
</dbReference>
<keyword evidence="6" id="KW-0677">Repeat</keyword>
<name>A0A8C7WQ94_9TELE</name>
<evidence type="ECO:0000256" key="4">
    <source>
        <dbReference type="ARBA" id="ARBA00022665"/>
    </source>
</evidence>
<dbReference type="InterPro" id="IPR013320">
    <property type="entry name" value="ConA-like_dom_sf"/>
</dbReference>
<evidence type="ECO:0000256" key="3">
    <source>
        <dbReference type="ARBA" id="ARBA00022525"/>
    </source>
</evidence>
<organism evidence="14 15">
    <name type="scientific">Oryzias sinensis</name>
    <name type="common">Chinese medaka</name>
    <dbReference type="NCBI Taxonomy" id="183150"/>
    <lineage>
        <taxon>Eukaryota</taxon>
        <taxon>Metazoa</taxon>
        <taxon>Chordata</taxon>
        <taxon>Craniata</taxon>
        <taxon>Vertebrata</taxon>
        <taxon>Euteleostomi</taxon>
        <taxon>Actinopterygii</taxon>
        <taxon>Neopterygii</taxon>
        <taxon>Teleostei</taxon>
        <taxon>Neoteleostei</taxon>
        <taxon>Acanthomorphata</taxon>
        <taxon>Ovalentaria</taxon>
        <taxon>Atherinomorphae</taxon>
        <taxon>Beloniformes</taxon>
        <taxon>Adrianichthyidae</taxon>
        <taxon>Oryziinae</taxon>
        <taxon>Oryzias</taxon>
    </lineage>
</organism>
<comment type="function">
    <text evidence="10">Functions as an androgen transport protein, but may also be involved in receptor mediated processes. Each dimer binds one molecule of steroid. Specific for 5-alpha-dihydrotestosterone, testosterone, and 17-beta-estradiol. Regulates the plasma metabolic clearance rate of steroid hormones by controlling their plasma concentration.</text>
</comment>
<dbReference type="GO" id="GO:0005496">
    <property type="term" value="F:steroid binding"/>
    <property type="evidence" value="ECO:0007669"/>
    <property type="project" value="UniProtKB-KW"/>
</dbReference>
<evidence type="ECO:0000313" key="15">
    <source>
        <dbReference type="Proteomes" id="UP000694383"/>
    </source>
</evidence>
<dbReference type="FunFam" id="2.60.120.200:FF:000540">
    <property type="entry name" value="Sex hormone-binding globulin"/>
    <property type="match status" value="1"/>
</dbReference>
<keyword evidence="9" id="KW-0325">Glycoprotein</keyword>
<keyword evidence="15" id="KW-1185">Reference proteome</keyword>
<evidence type="ECO:0000256" key="1">
    <source>
        <dbReference type="ARBA" id="ARBA00004613"/>
    </source>
</evidence>
<evidence type="ECO:0000256" key="5">
    <source>
        <dbReference type="ARBA" id="ARBA00022729"/>
    </source>
</evidence>
<reference evidence="14" key="1">
    <citation type="submission" date="2025-08" db="UniProtKB">
        <authorList>
            <consortium name="Ensembl"/>
        </authorList>
    </citation>
    <scope>IDENTIFICATION</scope>
</reference>
<keyword evidence="4" id="KW-0754">Steroid-binding</keyword>
<comment type="subunit">
    <text evidence="2">Homodimer.</text>
</comment>
<dbReference type="CDD" id="cd00110">
    <property type="entry name" value="LamG"/>
    <property type="match status" value="1"/>
</dbReference>
<proteinExistence type="predicted"/>
<dbReference type="AlphaFoldDB" id="A0A8C7WQ94"/>
<evidence type="ECO:0000256" key="10">
    <source>
        <dbReference type="ARBA" id="ARBA00037620"/>
    </source>
</evidence>
<evidence type="ECO:0000256" key="9">
    <source>
        <dbReference type="ARBA" id="ARBA00023180"/>
    </source>
</evidence>
<dbReference type="InterPro" id="IPR001791">
    <property type="entry name" value="Laminin_G"/>
</dbReference>
<dbReference type="GO" id="GO:0005576">
    <property type="term" value="C:extracellular region"/>
    <property type="evidence" value="ECO:0007669"/>
    <property type="project" value="UniProtKB-SubCell"/>
</dbReference>
<dbReference type="PANTHER" id="PTHR24040">
    <property type="entry name" value="LAMININ G-LIKE DOMAIN-CONTAINING PROTEIN"/>
    <property type="match status" value="1"/>
</dbReference>